<proteinExistence type="inferred from homology"/>
<comment type="similarity">
    <text evidence="10">Belongs to the adenylate kinase family. AK6 subfamily.</text>
</comment>
<feature type="region of interest" description="NMPbind" evidence="10">
    <location>
        <begin position="91"/>
        <end position="114"/>
    </location>
</feature>
<dbReference type="PANTHER" id="PTHR12595">
    <property type="entry name" value="POS9-ACTIVATING FACTOR FAP7-RELATED"/>
    <property type="match status" value="1"/>
</dbReference>
<organism evidence="11 12">
    <name type="scientific">Phellinidium pouzarii</name>
    <dbReference type="NCBI Taxonomy" id="167371"/>
    <lineage>
        <taxon>Eukaryota</taxon>
        <taxon>Fungi</taxon>
        <taxon>Dikarya</taxon>
        <taxon>Basidiomycota</taxon>
        <taxon>Agaricomycotina</taxon>
        <taxon>Agaricomycetes</taxon>
        <taxon>Hymenochaetales</taxon>
        <taxon>Hymenochaetaceae</taxon>
        <taxon>Phellinidium</taxon>
    </lineage>
</organism>
<comment type="catalytic activity">
    <reaction evidence="10">
        <text>ATP + H2O = ADP + phosphate + H(+)</text>
        <dbReference type="Rhea" id="RHEA:13065"/>
        <dbReference type="ChEBI" id="CHEBI:15377"/>
        <dbReference type="ChEBI" id="CHEBI:15378"/>
        <dbReference type="ChEBI" id="CHEBI:30616"/>
        <dbReference type="ChEBI" id="CHEBI:43474"/>
        <dbReference type="ChEBI" id="CHEBI:456216"/>
    </reaction>
</comment>
<keyword evidence="5 10" id="KW-0808">Transferase</keyword>
<dbReference type="GO" id="GO:0005524">
    <property type="term" value="F:ATP binding"/>
    <property type="evidence" value="ECO:0007669"/>
    <property type="project" value="UniProtKB-KW"/>
</dbReference>
<keyword evidence="6 10" id="KW-0547">Nucleotide-binding</keyword>
<evidence type="ECO:0000256" key="3">
    <source>
        <dbReference type="ARBA" id="ARBA00022517"/>
    </source>
</evidence>
<keyword evidence="2 10" id="KW-0963">Cytoplasm</keyword>
<comment type="catalytic activity">
    <reaction evidence="1 10">
        <text>AMP + ATP = 2 ADP</text>
        <dbReference type="Rhea" id="RHEA:12973"/>
        <dbReference type="ChEBI" id="CHEBI:30616"/>
        <dbReference type="ChEBI" id="CHEBI:456215"/>
        <dbReference type="ChEBI" id="CHEBI:456216"/>
        <dbReference type="EC" id="2.7.4.3"/>
    </reaction>
</comment>
<comment type="subunit">
    <text evidence="10">Interacts with small ribosomal subunit protein uS11. Not a structural component of 43S pre-ribosomes, but transiently interacts with them by binding to uS11.</text>
</comment>
<accession>A0A4S4KX70</accession>
<evidence type="ECO:0000256" key="4">
    <source>
        <dbReference type="ARBA" id="ARBA00022552"/>
    </source>
</evidence>
<dbReference type="AlphaFoldDB" id="A0A4S4KX70"/>
<dbReference type="GO" id="GO:0016887">
    <property type="term" value="F:ATP hydrolysis activity"/>
    <property type="evidence" value="ECO:0007669"/>
    <property type="project" value="UniProtKB-UniRule"/>
</dbReference>
<dbReference type="SUPFAM" id="SSF52540">
    <property type="entry name" value="P-loop containing nucleoside triphosphate hydrolases"/>
    <property type="match status" value="1"/>
</dbReference>
<evidence type="ECO:0000256" key="2">
    <source>
        <dbReference type="ARBA" id="ARBA00022490"/>
    </source>
</evidence>
<sequence>MATVAVAVATPQIRKSARSSRAMSFFLSHEIGLFSEIAANPAVLECTEIMEPDQKAKHFPVILITGTPGSGKTTHAQLLVQESPIPLQYVNVGDLVKDKGLHEGYDEEWQSYIVDEDKLLDELEPTASAGGLILDWHTCDIFPERWIDLVVVLRCDHTQLWERLEQRNYPINKIQENNESEIMQSVLDEARKSYDHGIIVELRSETTDDLENNVERIVRWILEWRSNHGFKRNPEETIGMNNKKSQES</sequence>
<evidence type="ECO:0000256" key="5">
    <source>
        <dbReference type="ARBA" id="ARBA00022679"/>
    </source>
</evidence>
<comment type="caution">
    <text evidence="10">Lacks conserved residue(s) required for the propagation of feature annotation.</text>
</comment>
<dbReference type="GO" id="GO:0004017">
    <property type="term" value="F:AMP kinase activity"/>
    <property type="evidence" value="ECO:0007669"/>
    <property type="project" value="UniProtKB-UniRule"/>
</dbReference>
<dbReference type="Proteomes" id="UP000308199">
    <property type="component" value="Unassembled WGS sequence"/>
</dbReference>
<keyword evidence="12" id="KW-1185">Reference proteome</keyword>
<keyword evidence="4 10" id="KW-0698">rRNA processing</keyword>
<gene>
    <name evidence="11" type="ORF">EW145_g6426</name>
</gene>
<feature type="binding site" evidence="10">
    <location>
        <position position="72"/>
    </location>
    <ligand>
        <name>ATP</name>
        <dbReference type="ChEBI" id="CHEBI:30616"/>
    </ligand>
</feature>
<dbReference type="FunFam" id="3.40.50.300:FF:000372">
    <property type="entry name" value="Adenylate kinase isoenzyme 6 homolog"/>
    <property type="match status" value="1"/>
</dbReference>
<dbReference type="GO" id="GO:0006364">
    <property type="term" value="P:rRNA processing"/>
    <property type="evidence" value="ECO:0007669"/>
    <property type="project" value="UniProtKB-KW"/>
</dbReference>
<dbReference type="EMBL" id="SGPK01000482">
    <property type="protein sequence ID" value="THH03227.1"/>
    <property type="molecule type" value="Genomic_DNA"/>
</dbReference>
<evidence type="ECO:0000256" key="1">
    <source>
        <dbReference type="ARBA" id="ARBA00000582"/>
    </source>
</evidence>
<evidence type="ECO:0000256" key="9">
    <source>
        <dbReference type="ARBA" id="ARBA00023242"/>
    </source>
</evidence>
<dbReference type="Gene3D" id="3.40.50.300">
    <property type="entry name" value="P-loop containing nucleotide triphosphate hydrolases"/>
    <property type="match status" value="1"/>
</dbReference>
<evidence type="ECO:0000256" key="7">
    <source>
        <dbReference type="ARBA" id="ARBA00022777"/>
    </source>
</evidence>
<name>A0A4S4KX70_9AGAM</name>
<dbReference type="Pfam" id="PF13238">
    <property type="entry name" value="AAA_18"/>
    <property type="match status" value="1"/>
</dbReference>
<dbReference type="PANTHER" id="PTHR12595:SF0">
    <property type="entry name" value="ADENYLATE KINASE ISOENZYME 6"/>
    <property type="match status" value="1"/>
</dbReference>
<protein>
    <recommendedName>
        <fullName evidence="10">Adenylate kinase isoenzyme 6 homolog</fullName>
        <shortName evidence="10">AK6</shortName>
        <ecNumber evidence="10">2.7.4.3</ecNumber>
    </recommendedName>
    <alternativeName>
        <fullName evidence="10">Dual activity adenylate kinase/ATPase</fullName>
        <shortName evidence="10">AK/ATPase</shortName>
    </alternativeName>
</protein>
<dbReference type="InterPro" id="IPR020618">
    <property type="entry name" value="Adenyl_kinase_AK6"/>
</dbReference>
<feature type="binding site" evidence="10">
    <location>
        <position position="71"/>
    </location>
    <ligand>
        <name>ATP</name>
        <dbReference type="ChEBI" id="CHEBI:30616"/>
    </ligand>
</feature>
<comment type="function">
    <text evidence="10">Broad-specificity nucleoside monophosphate (NMP) kinase that catalyzes the reversible transfer of the terminal phosphate group between nucleoside triphosphates and monophosphates. Has also ATPase activity. Involved in the late cytoplasmic maturation steps of the 40S ribosomal particles, specifically 18S rRNA maturation. While NMP activity is not required for ribosome maturation, ATPase activity is. Associates transiently with small ribosomal subunit protein uS11. ATP hydrolysis breaks the interaction with uS11. May temporarily remove uS11 from the ribosome to enable a conformational change of the ribosomal RNA that is needed for the final maturation step of the small ribosomal subunit. Its NMP activity may have a role in nuclear energy homeostasis.</text>
</comment>
<feature type="binding site" evidence="10">
    <location>
        <position position="167"/>
    </location>
    <ligand>
        <name>ATP</name>
        <dbReference type="ChEBI" id="CHEBI:30616"/>
    </ligand>
</feature>
<feature type="binding site" evidence="10">
    <location>
        <position position="69"/>
    </location>
    <ligand>
        <name>ATP</name>
        <dbReference type="ChEBI" id="CHEBI:30616"/>
    </ligand>
</feature>
<keyword evidence="7 10" id="KW-0418">Kinase</keyword>
<evidence type="ECO:0000313" key="11">
    <source>
        <dbReference type="EMBL" id="THH03227.1"/>
    </source>
</evidence>
<dbReference type="GO" id="GO:0042274">
    <property type="term" value="P:ribosomal small subunit biogenesis"/>
    <property type="evidence" value="ECO:0007669"/>
    <property type="project" value="UniProtKB-UniRule"/>
</dbReference>
<keyword evidence="3 10" id="KW-0690">Ribosome biogenesis</keyword>
<comment type="caution">
    <text evidence="11">The sequence shown here is derived from an EMBL/GenBank/DDBJ whole genome shotgun (WGS) entry which is preliminary data.</text>
</comment>
<dbReference type="OrthoDB" id="10251185at2759"/>
<evidence type="ECO:0000256" key="8">
    <source>
        <dbReference type="ARBA" id="ARBA00022840"/>
    </source>
</evidence>
<dbReference type="EC" id="2.7.4.3" evidence="10"/>
<feature type="binding site" evidence="10">
    <location>
        <position position="73"/>
    </location>
    <ligand>
        <name>ATP</name>
        <dbReference type="ChEBI" id="CHEBI:30616"/>
    </ligand>
</feature>
<evidence type="ECO:0000256" key="10">
    <source>
        <dbReference type="HAMAP-Rule" id="MF_03173"/>
    </source>
</evidence>
<keyword evidence="9 10" id="KW-0539">Nucleus</keyword>
<feature type="region of interest" description="LID" evidence="10">
    <location>
        <begin position="166"/>
        <end position="176"/>
    </location>
</feature>
<dbReference type="InterPro" id="IPR027417">
    <property type="entry name" value="P-loop_NTPase"/>
</dbReference>
<evidence type="ECO:0000256" key="6">
    <source>
        <dbReference type="ARBA" id="ARBA00022741"/>
    </source>
</evidence>
<dbReference type="GO" id="GO:0005737">
    <property type="term" value="C:cytoplasm"/>
    <property type="evidence" value="ECO:0007669"/>
    <property type="project" value="UniProtKB-SubCell"/>
</dbReference>
<feature type="binding site" evidence="10">
    <location>
        <position position="74"/>
    </location>
    <ligand>
        <name>ATP</name>
        <dbReference type="ChEBI" id="CHEBI:30616"/>
    </ligand>
</feature>
<dbReference type="GO" id="GO:0005634">
    <property type="term" value="C:nucleus"/>
    <property type="evidence" value="ECO:0007669"/>
    <property type="project" value="UniProtKB-SubCell"/>
</dbReference>
<comment type="subcellular location">
    <subcellularLocation>
        <location evidence="10">Cytoplasm</location>
    </subcellularLocation>
    <subcellularLocation>
        <location evidence="10">Nucleus</location>
    </subcellularLocation>
</comment>
<dbReference type="HAMAP" id="MF_00039">
    <property type="entry name" value="Adenylate_kinase_AK6"/>
    <property type="match status" value="1"/>
</dbReference>
<reference evidence="11 12" key="1">
    <citation type="submission" date="2019-02" db="EMBL/GenBank/DDBJ databases">
        <title>Genome sequencing of the rare red list fungi Phellinidium pouzarii.</title>
        <authorList>
            <person name="Buettner E."/>
            <person name="Kellner H."/>
        </authorList>
    </citation>
    <scope>NUCLEOTIDE SEQUENCE [LARGE SCALE GENOMIC DNA]</scope>
    <source>
        <strain evidence="11 12">DSM 108285</strain>
    </source>
</reference>
<keyword evidence="8 10" id="KW-0067">ATP-binding</keyword>
<evidence type="ECO:0000313" key="12">
    <source>
        <dbReference type="Proteomes" id="UP000308199"/>
    </source>
</evidence>